<sequence length="84" mass="9249">MGPQEITAPRHRLAVALYLRLASHGIMSLSSRDPVLARYGYDEGLTGSPVQVRRAVLMAIIRAPGLFRVVRRNFPGSPDIILLP</sequence>
<reference evidence="1 2" key="1">
    <citation type="submission" date="2015-06" db="EMBL/GenBank/DDBJ databases">
        <title>Improved classification and identification of acetic acid bacteria using matrix-assisted laser desorption/ionization time-of-flight mass spectrometry; Gluconobacter nephelii and Gluconobacter uchimurae are later heterotypic synonyms of Gluconobacter japonicus and Gluconobacter oxydans, respectively.</title>
        <authorList>
            <person name="Li L."/>
            <person name="Cleenwerck I."/>
            <person name="De Vuyst L."/>
            <person name="Vandamme P."/>
        </authorList>
    </citation>
    <scope>NUCLEOTIDE SEQUENCE [LARGE SCALE GENOMIC DNA]</scope>
    <source>
        <strain evidence="1 2">LMG 1764</strain>
    </source>
</reference>
<dbReference type="EMBL" id="LHZB01000099">
    <property type="protein sequence ID" value="KXV02318.1"/>
    <property type="molecule type" value="Genomic_DNA"/>
</dbReference>
<organism evidence="1 2">
    <name type="scientific">Gluconobacter potus</name>
    <dbReference type="NCBI Taxonomy" id="2724927"/>
    <lineage>
        <taxon>Bacteria</taxon>
        <taxon>Pseudomonadati</taxon>
        <taxon>Pseudomonadota</taxon>
        <taxon>Alphaproteobacteria</taxon>
        <taxon>Acetobacterales</taxon>
        <taxon>Acetobacteraceae</taxon>
        <taxon>Gluconobacter</taxon>
    </lineage>
</organism>
<protein>
    <submittedName>
        <fullName evidence="1">Uncharacterized protein</fullName>
    </submittedName>
</protein>
<dbReference type="RefSeq" id="WP_062494311.1">
    <property type="nucleotide sequence ID" value="NZ_LHZB01000099.1"/>
</dbReference>
<dbReference type="PATRIC" id="fig|442.7.peg.2020"/>
<comment type="caution">
    <text evidence="1">The sequence shown here is derived from an EMBL/GenBank/DDBJ whole genome shotgun (WGS) entry which is preliminary data.</text>
</comment>
<evidence type="ECO:0000313" key="2">
    <source>
        <dbReference type="Proteomes" id="UP000075573"/>
    </source>
</evidence>
<gene>
    <name evidence="1" type="ORF">AD929_03300</name>
</gene>
<dbReference type="Proteomes" id="UP000075573">
    <property type="component" value="Unassembled WGS sequence"/>
</dbReference>
<accession>A0A149QYB9</accession>
<evidence type="ECO:0000313" key="1">
    <source>
        <dbReference type="EMBL" id="KXV02318.1"/>
    </source>
</evidence>
<dbReference type="AlphaFoldDB" id="A0A149QYB9"/>
<proteinExistence type="predicted"/>
<name>A0A149QYB9_9PROT</name>